<dbReference type="EMBL" id="CP094298">
    <property type="protein sequence ID" value="UNZ07891.1"/>
    <property type="molecule type" value="Genomic_DNA"/>
</dbReference>
<name>A0ABY3ZDM9_STRRM</name>
<keyword evidence="10" id="KW-1185">Reference proteome</keyword>
<reference evidence="9 10" key="1">
    <citation type="submission" date="2022-03" db="EMBL/GenBank/DDBJ databases">
        <title>Complete genome of Streptomyces rimosus ssp. rimosus R7 (=ATCC 10970).</title>
        <authorList>
            <person name="Beganovic S."/>
            <person name="Ruckert C."/>
            <person name="Busche T."/>
            <person name="Kalinowski J."/>
            <person name="Wittmann C."/>
        </authorList>
    </citation>
    <scope>NUCLEOTIDE SEQUENCE [LARGE SCALE GENOMIC DNA]</scope>
    <source>
        <strain evidence="9 10">R7</strain>
    </source>
</reference>
<dbReference type="Pfam" id="PF01925">
    <property type="entry name" value="TauE"/>
    <property type="match status" value="1"/>
</dbReference>
<keyword evidence="6 8" id="KW-1133">Transmembrane helix</keyword>
<dbReference type="Proteomes" id="UP000829494">
    <property type="component" value="Chromosome"/>
</dbReference>
<evidence type="ECO:0000256" key="1">
    <source>
        <dbReference type="ARBA" id="ARBA00004651"/>
    </source>
</evidence>
<feature type="transmembrane region" description="Helical" evidence="8">
    <location>
        <begin position="252"/>
        <end position="273"/>
    </location>
</feature>
<dbReference type="PANTHER" id="PTHR30269">
    <property type="entry name" value="TRANSMEMBRANE PROTEIN YFCA"/>
    <property type="match status" value="1"/>
</dbReference>
<gene>
    <name evidence="9" type="ORF">SRIMR7_37615</name>
</gene>
<organism evidence="9 10">
    <name type="scientific">Streptomyces rimosus subsp. rimosus</name>
    <dbReference type="NCBI Taxonomy" id="132474"/>
    <lineage>
        <taxon>Bacteria</taxon>
        <taxon>Bacillati</taxon>
        <taxon>Actinomycetota</taxon>
        <taxon>Actinomycetes</taxon>
        <taxon>Kitasatosporales</taxon>
        <taxon>Streptomycetaceae</taxon>
        <taxon>Streptomyces</taxon>
    </lineage>
</organism>
<evidence type="ECO:0000256" key="2">
    <source>
        <dbReference type="ARBA" id="ARBA00009142"/>
    </source>
</evidence>
<evidence type="ECO:0000313" key="9">
    <source>
        <dbReference type="EMBL" id="UNZ07891.1"/>
    </source>
</evidence>
<dbReference type="PANTHER" id="PTHR30269:SF0">
    <property type="entry name" value="MEMBRANE TRANSPORTER PROTEIN YFCA-RELATED"/>
    <property type="match status" value="1"/>
</dbReference>
<feature type="transmembrane region" description="Helical" evidence="8">
    <location>
        <begin position="76"/>
        <end position="98"/>
    </location>
</feature>
<evidence type="ECO:0000256" key="8">
    <source>
        <dbReference type="RuleBase" id="RU363041"/>
    </source>
</evidence>
<dbReference type="InterPro" id="IPR052017">
    <property type="entry name" value="TSUP"/>
</dbReference>
<sequence length="274" mass="28266">MTVSALTVTLVLTSGVLAGIINTIVGSGTLLTFPVLIASGLPPVLANMSNTVGLVAGNFSGAYGYRHEFKGRRHRITLFGAVSLLGAVVGALGLVVLPAAAFNAIVPALVLVASLMVMAQPWLKKRLARSARTVDRDGGEAHHGDRGKWRAVAAEGGPFLWAGIFGAGVYGGYFGAAAGVVLLALFGLLLDEDIQSLNGIKNICIGVINAVAALLFILIAPIAWLPALLLTAGSLLGGQIGARLARRMPPTVLRACVVVIGLTAATVLIVRYWT</sequence>
<dbReference type="GeneID" id="66852966"/>
<keyword evidence="3" id="KW-0813">Transport</keyword>
<feature type="transmembrane region" description="Helical" evidence="8">
    <location>
        <begin position="42"/>
        <end position="64"/>
    </location>
</feature>
<keyword evidence="7 8" id="KW-0472">Membrane</keyword>
<proteinExistence type="inferred from homology"/>
<evidence type="ECO:0000256" key="4">
    <source>
        <dbReference type="ARBA" id="ARBA00022475"/>
    </source>
</evidence>
<feature type="transmembrane region" description="Helical" evidence="8">
    <location>
        <begin position="104"/>
        <end position="123"/>
    </location>
</feature>
<evidence type="ECO:0000256" key="7">
    <source>
        <dbReference type="ARBA" id="ARBA00023136"/>
    </source>
</evidence>
<evidence type="ECO:0000256" key="5">
    <source>
        <dbReference type="ARBA" id="ARBA00022692"/>
    </source>
</evidence>
<dbReference type="RefSeq" id="WP_003983094.1">
    <property type="nucleotide sequence ID" value="NZ_CP043497.1"/>
</dbReference>
<dbReference type="InterPro" id="IPR002781">
    <property type="entry name" value="TM_pro_TauE-like"/>
</dbReference>
<keyword evidence="5 8" id="KW-0812">Transmembrane</keyword>
<evidence type="ECO:0000256" key="6">
    <source>
        <dbReference type="ARBA" id="ARBA00022989"/>
    </source>
</evidence>
<evidence type="ECO:0000256" key="3">
    <source>
        <dbReference type="ARBA" id="ARBA00022448"/>
    </source>
</evidence>
<feature type="transmembrane region" description="Helical" evidence="8">
    <location>
        <begin position="159"/>
        <end position="190"/>
    </location>
</feature>
<comment type="similarity">
    <text evidence="2 8">Belongs to the 4-toluene sulfonate uptake permease (TSUP) (TC 2.A.102) family.</text>
</comment>
<protein>
    <recommendedName>
        <fullName evidence="8">Probable membrane transporter protein</fullName>
    </recommendedName>
</protein>
<accession>A0ABY3ZDM9</accession>
<comment type="subcellular location">
    <subcellularLocation>
        <location evidence="1 8">Cell membrane</location>
        <topology evidence="1 8">Multi-pass membrane protein</topology>
    </subcellularLocation>
</comment>
<evidence type="ECO:0000313" key="10">
    <source>
        <dbReference type="Proteomes" id="UP000829494"/>
    </source>
</evidence>
<feature type="transmembrane region" description="Helical" evidence="8">
    <location>
        <begin position="210"/>
        <end position="231"/>
    </location>
</feature>
<keyword evidence="4 8" id="KW-1003">Cell membrane</keyword>